<dbReference type="Gene3D" id="3.40.50.1820">
    <property type="entry name" value="alpha/beta hydrolase"/>
    <property type="match status" value="1"/>
</dbReference>
<dbReference type="InterPro" id="IPR029058">
    <property type="entry name" value="AB_hydrolase_fold"/>
</dbReference>
<proteinExistence type="predicted"/>
<dbReference type="EMBL" id="LAZR01003078">
    <property type="protein sequence ID" value="KKN22255.1"/>
    <property type="molecule type" value="Genomic_DNA"/>
</dbReference>
<dbReference type="SUPFAM" id="SSF53474">
    <property type="entry name" value="alpha/beta-Hydrolases"/>
    <property type="match status" value="1"/>
</dbReference>
<accession>A0A0F9NRY6</accession>
<evidence type="ECO:0000313" key="1">
    <source>
        <dbReference type="EMBL" id="KKN22255.1"/>
    </source>
</evidence>
<gene>
    <name evidence="1" type="ORF">LCGC14_0917090</name>
</gene>
<protein>
    <recommendedName>
        <fullName evidence="2">Phospholipase/carboxylesterase/thioesterase domain-containing protein</fullName>
    </recommendedName>
</protein>
<name>A0A0F9NRY6_9ZZZZ</name>
<evidence type="ECO:0008006" key="2">
    <source>
        <dbReference type="Google" id="ProtNLM"/>
    </source>
</evidence>
<organism evidence="1">
    <name type="scientific">marine sediment metagenome</name>
    <dbReference type="NCBI Taxonomy" id="412755"/>
    <lineage>
        <taxon>unclassified sequences</taxon>
        <taxon>metagenomes</taxon>
        <taxon>ecological metagenomes</taxon>
    </lineage>
</organism>
<dbReference type="AlphaFoldDB" id="A0A0F9NRY6"/>
<comment type="caution">
    <text evidence="1">The sequence shown here is derived from an EMBL/GenBank/DDBJ whole genome shotgun (WGS) entry which is preliminary data.</text>
</comment>
<reference evidence="1" key="1">
    <citation type="journal article" date="2015" name="Nature">
        <title>Complex archaea that bridge the gap between prokaryotes and eukaryotes.</title>
        <authorList>
            <person name="Spang A."/>
            <person name="Saw J.H."/>
            <person name="Jorgensen S.L."/>
            <person name="Zaremba-Niedzwiedzka K."/>
            <person name="Martijn J."/>
            <person name="Lind A.E."/>
            <person name="van Eijk R."/>
            <person name="Schleper C."/>
            <person name="Guy L."/>
            <person name="Ettema T.J."/>
        </authorList>
    </citation>
    <scope>NUCLEOTIDE SEQUENCE</scope>
</reference>
<sequence length="488" mass="55213">MLEFHLVCLARFLMLMGTMKQFFTVLAFGLAMTCSAQQMTLKKGVVIDSLPVSINDTISETFSLYLPKKFEVSGTWPVLFIFDLQGHSKQALSLVAAAAEEQGYVLAASNDLRDTLPIANNVLIANRMLNAVTNFLPINRNRIYVGGFSGGGRFSTLIPTFIKGIQGVLVCGASVANTEVLTSKNPFHLIGLVGNADYAYPDMLDVEDILNRMKFPNQLLVFEGGHEWPDTDQLGNAMEIFTLASMAKGQIPKDESFINAKYNEGLTAVNILFTANKPLLANNLLDEMLEIYRPFRDTDSIKQSQKTLKRSKIYKTHNRNQTAVLFKESLIKEDYVYYLEEDIITYNYNNLGWWSYQMEEIEKYKKNPDVLQQQMGKRLEGYINALVADNIDILKSIEPVDEEALNLLWMLKTVVNPKDYDSYLNIISHSAKVNDTSTALFYLEEVLKNGYTDRESLYKLEDTALLRLTPEFNAIVANYLKGARYDLD</sequence>